<dbReference type="EMBL" id="CP118735">
    <property type="protein sequence ID" value="WNY50399.1"/>
    <property type="molecule type" value="Genomic_DNA"/>
</dbReference>
<dbReference type="RefSeq" id="WP_248049010.1">
    <property type="nucleotide sequence ID" value="NZ_CP118735.1"/>
</dbReference>
<dbReference type="Gene3D" id="1.25.40.10">
    <property type="entry name" value="Tetratricopeptide repeat domain"/>
    <property type="match status" value="2"/>
</dbReference>
<evidence type="ECO:0000313" key="2">
    <source>
        <dbReference type="EMBL" id="WNY50399.1"/>
    </source>
</evidence>
<dbReference type="Pfam" id="PF13191">
    <property type="entry name" value="AAA_16"/>
    <property type="match status" value="1"/>
</dbReference>
<sequence length="985" mass="114745">MARLSCSLLGTPTISVNQTEVTPSYAKISALLYYLILKGEASREEVATLLWGNKNPEKARKNLRNTIYQTNRELGIEAIISPNRSMLAMNPDIDTSCDVQLFLSDPVHQLHLFKGEFLENFYIKNCQEFDFWIEKIKSQLEKTYLTACQQLLEKQERLSDLEGAENLILRMISMDEFNEEHYLSLMKLYLEEGQTRKIIETYHRLAQLLDRELGIGPGEAIKNLYYQVIRDHTEKKDTQLAPKTDYFYGRIEEIHALEHFLASVLETGSRAFFLHGDVGSGKRSLVRQVLANQGQRFSILQINCLPEDLYKPHSIWQKISRSYQWLFQEKLDTRMSLEETRNREDLIDGLEKTCQKQAILFLIEDAHWMDKDSLQVVLDCIHALSRAPLAFLLTRNLRQNKEMDYLEHYLSNRQLAERLELKNLSFSESQNFLQEVSQQAAISDIDQIYHYSQGNLFLLDQYAQQIREGREFHPLTAAIRSKMALQVHALEPKEEELLNYLSTCSAGSDVSLLADLMGLSHHEMATLVDQLTNKSLILQKEVDDRLEVQFRQAVLGEFLYDQLPLSKRRILHEQIAFHLIQKLQLQPNNSSLLLKISRHFTAAKQPLMALEYRLDHLNLAIKSHYDLFPLSSSNGQLSRGKEEENVIWIQEQLAEVRETMAHLEKLYGDQRQFQLLQVRFEFYEGRYYIRIGNYQKGVSSIRKVIARAHALHNQDYLLKGYRQFIHYCIQIENINDLGYYAELGLETAIEANDHQAIGMFLRFKGLFNLMLGDEEKASRLLYEAIDCFSLTASMRKKYAIQIAAALDYLAEMAQIRRDFLTAIHLQKDAIELVQDQAPQSSTLGFYIGLGTSYYHLQDFDQAHSIFQAAMPEVNQQIYPWKEVQLKLYLALLGCQQQDYTGVHDLLDRKEALISRYSNPRDKGMIYYLMAKLKNEMNDNPSLKEEFTHKLDKDFSHYYHIAKQFLNPYRDRLLLEDLENFMKATK</sequence>
<dbReference type="KEGG" id="sins:PW252_07400"/>
<dbReference type="InterPro" id="IPR051677">
    <property type="entry name" value="AfsR-DnrI-RedD_regulator"/>
</dbReference>
<dbReference type="AlphaFoldDB" id="A0AA96VSF7"/>
<dbReference type="SUPFAM" id="SSF48452">
    <property type="entry name" value="TPR-like"/>
    <property type="match status" value="2"/>
</dbReference>
<gene>
    <name evidence="2" type="ORF">PW252_07400</name>
</gene>
<dbReference type="SMART" id="SM01043">
    <property type="entry name" value="BTAD"/>
    <property type="match status" value="1"/>
</dbReference>
<organism evidence="2">
    <name type="scientific">Streptococcus iners</name>
    <dbReference type="NCBI Taxonomy" id="3028084"/>
    <lineage>
        <taxon>Bacteria</taxon>
        <taxon>Bacillati</taxon>
        <taxon>Bacillota</taxon>
        <taxon>Bacilli</taxon>
        <taxon>Lactobacillales</taxon>
        <taxon>Streptococcaceae</taxon>
        <taxon>Streptococcus</taxon>
    </lineage>
</organism>
<feature type="domain" description="Bacterial transcriptional activator" evidence="1">
    <location>
        <begin position="97"/>
        <end position="229"/>
    </location>
</feature>
<dbReference type="InterPro" id="IPR027417">
    <property type="entry name" value="P-loop_NTPase"/>
</dbReference>
<protein>
    <submittedName>
        <fullName evidence="2">BTAD domain-containing putative transcriptional regulator</fullName>
    </submittedName>
</protein>
<name>A0AA96VSF7_9STRE</name>
<proteinExistence type="predicted"/>
<dbReference type="SUPFAM" id="SSF52540">
    <property type="entry name" value="P-loop containing nucleoside triphosphate hydrolases"/>
    <property type="match status" value="1"/>
</dbReference>
<dbReference type="InterPro" id="IPR011990">
    <property type="entry name" value="TPR-like_helical_dom_sf"/>
</dbReference>
<dbReference type="InterPro" id="IPR041664">
    <property type="entry name" value="AAA_16"/>
</dbReference>
<dbReference type="InterPro" id="IPR005158">
    <property type="entry name" value="BTAD"/>
</dbReference>
<dbReference type="Pfam" id="PF03704">
    <property type="entry name" value="BTAD"/>
    <property type="match status" value="1"/>
</dbReference>
<evidence type="ECO:0000259" key="1">
    <source>
        <dbReference type="SMART" id="SM01043"/>
    </source>
</evidence>
<reference evidence="2" key="1">
    <citation type="submission" date="2023-02" db="EMBL/GenBank/DDBJ databases">
        <title>Streptococcus sp. Genome Sequencing and Assembly.</title>
        <authorList>
            <person name="Shore S.M."/>
            <person name="Nicholson T.L."/>
        </authorList>
    </citation>
    <scope>NUCLEOTIDE SEQUENCE</scope>
    <source>
        <strain evidence="2">29887</strain>
    </source>
</reference>
<dbReference type="Gene3D" id="3.40.50.300">
    <property type="entry name" value="P-loop containing nucleotide triphosphate hydrolases"/>
    <property type="match status" value="1"/>
</dbReference>
<dbReference type="PANTHER" id="PTHR35807">
    <property type="entry name" value="TRANSCRIPTIONAL REGULATOR REDD-RELATED"/>
    <property type="match status" value="1"/>
</dbReference>
<accession>A0AA96VSF7</accession>
<dbReference type="InterPro" id="IPR036388">
    <property type="entry name" value="WH-like_DNA-bd_sf"/>
</dbReference>
<dbReference type="Gene3D" id="1.10.10.10">
    <property type="entry name" value="Winged helix-like DNA-binding domain superfamily/Winged helix DNA-binding domain"/>
    <property type="match status" value="1"/>
</dbReference>